<feature type="region of interest" description="Disordered" evidence="1">
    <location>
        <begin position="1"/>
        <end position="90"/>
    </location>
</feature>
<proteinExistence type="predicted"/>
<dbReference type="Proteomes" id="UP000017836">
    <property type="component" value="Unassembled WGS sequence"/>
</dbReference>
<dbReference type="HOGENOM" id="CLU_1637694_0_0_1"/>
<evidence type="ECO:0000256" key="1">
    <source>
        <dbReference type="SAM" id="MobiDB-lite"/>
    </source>
</evidence>
<reference evidence="3" key="1">
    <citation type="journal article" date="2013" name="Science">
        <title>The Amborella genome and the evolution of flowering plants.</title>
        <authorList>
            <consortium name="Amborella Genome Project"/>
        </authorList>
    </citation>
    <scope>NUCLEOTIDE SEQUENCE [LARGE SCALE GENOMIC DNA]</scope>
</reference>
<evidence type="ECO:0000313" key="2">
    <source>
        <dbReference type="EMBL" id="ERN20582.1"/>
    </source>
</evidence>
<protein>
    <submittedName>
        <fullName evidence="2">Uncharacterized protein</fullName>
    </submittedName>
</protein>
<dbReference type="EMBL" id="KI392058">
    <property type="protein sequence ID" value="ERN20582.1"/>
    <property type="molecule type" value="Genomic_DNA"/>
</dbReference>
<name>U5DGH9_AMBTC</name>
<dbReference type="Gramene" id="ERN20582">
    <property type="protein sequence ID" value="ERN20582"/>
    <property type="gene ID" value="AMTR_s00070p00069050"/>
</dbReference>
<accession>U5DGH9</accession>
<dbReference type="AlphaFoldDB" id="U5DGH9"/>
<evidence type="ECO:0000313" key="3">
    <source>
        <dbReference type="Proteomes" id="UP000017836"/>
    </source>
</evidence>
<feature type="compositionally biased region" description="Basic residues" evidence="1">
    <location>
        <begin position="23"/>
        <end position="33"/>
    </location>
</feature>
<organism evidence="2 3">
    <name type="scientific">Amborella trichopoda</name>
    <dbReference type="NCBI Taxonomy" id="13333"/>
    <lineage>
        <taxon>Eukaryota</taxon>
        <taxon>Viridiplantae</taxon>
        <taxon>Streptophyta</taxon>
        <taxon>Embryophyta</taxon>
        <taxon>Tracheophyta</taxon>
        <taxon>Spermatophyta</taxon>
        <taxon>Magnoliopsida</taxon>
        <taxon>Amborellales</taxon>
        <taxon>Amborellaceae</taxon>
        <taxon>Amborella</taxon>
    </lineage>
</organism>
<gene>
    <name evidence="2" type="ORF">AMTR_s00070p00069050</name>
</gene>
<feature type="compositionally biased region" description="Low complexity" evidence="1">
    <location>
        <begin position="41"/>
        <end position="51"/>
    </location>
</feature>
<keyword evidence="3" id="KW-1185">Reference proteome</keyword>
<sequence>MSTPLRRSKWGIPPEKSSPSHILCRKSIAKKKRIETIKMDSSSSSPQTKSSLVRIPASRKPDEDSSFEDGPSESHMDAADPEPPTEDLLSAMEKAYPKLKCQHFGSTKDSIFSWFLWDGFTSPCRCPNLDLHSSARSKATLQLPQQVFPLYDVENSITVPHR</sequence>